<dbReference type="Gene3D" id="2.40.128.380">
    <property type="entry name" value="T3SS negative regulator GrlR"/>
    <property type="match status" value="1"/>
</dbReference>
<organism evidence="1">
    <name type="scientific">mine drainage metagenome</name>
    <dbReference type="NCBI Taxonomy" id="410659"/>
    <lineage>
        <taxon>unclassified sequences</taxon>
        <taxon>metagenomes</taxon>
        <taxon>ecological metagenomes</taxon>
    </lineage>
</organism>
<evidence type="ECO:0000313" key="1">
    <source>
        <dbReference type="EMBL" id="CBI04035.1"/>
    </source>
</evidence>
<dbReference type="EMBL" id="CABP01000041">
    <property type="protein sequence ID" value="CBI04035.1"/>
    <property type="molecule type" value="Genomic_DNA"/>
</dbReference>
<dbReference type="AlphaFoldDB" id="E6QA09"/>
<gene>
    <name evidence="1" type="ORF">CARN5_2538</name>
</gene>
<name>E6QA09_9ZZZZ</name>
<proteinExistence type="predicted"/>
<reference evidence="1" key="1">
    <citation type="submission" date="2009-10" db="EMBL/GenBank/DDBJ databases">
        <title>Diversity of trophic interactions inside an arsenic-rich microbial ecosystem.</title>
        <authorList>
            <person name="Bertin P.N."/>
            <person name="Heinrich-Salmeron A."/>
            <person name="Pelletier E."/>
            <person name="Goulhen-Chollet F."/>
            <person name="Arsene-Ploetze F."/>
            <person name="Gallien S."/>
            <person name="Calteau A."/>
            <person name="Vallenet D."/>
            <person name="Casiot C."/>
            <person name="Chane-Woon-Ming B."/>
            <person name="Giloteaux L."/>
            <person name="Barakat M."/>
            <person name="Bonnefoy V."/>
            <person name="Bruneel O."/>
            <person name="Chandler M."/>
            <person name="Cleiss J."/>
            <person name="Duran R."/>
            <person name="Elbaz-Poulichet F."/>
            <person name="Fonknechten N."/>
            <person name="Lauga B."/>
            <person name="Mornico D."/>
            <person name="Ortet P."/>
            <person name="Schaeffer C."/>
            <person name="Siguier P."/>
            <person name="Alexander Thil Smith A."/>
            <person name="Van Dorsselaer A."/>
            <person name="Weissenbach J."/>
            <person name="Medigue C."/>
            <person name="Le Paslier D."/>
        </authorList>
    </citation>
    <scope>NUCLEOTIDE SEQUENCE</scope>
</reference>
<protein>
    <submittedName>
        <fullName evidence="1">Uncharacterized protein</fullName>
    </submittedName>
</protein>
<sequence length="116" mass="12990">MSIEALWTMQFHNTSGPASSAGVVVFESNRIFGGDSCYYYIGTYEVNGMTIRGQVKSVRFNHQQQCQSVIGPYEHLVFQFVGTMDEHRNTIEGTLSAEGDSTRQIRATLARRHALP</sequence>
<comment type="caution">
    <text evidence="1">The sequence shown here is derived from an EMBL/GenBank/DDBJ whole genome shotgun (WGS) entry which is preliminary data.</text>
</comment>
<accession>E6QA09</accession>
<dbReference type="InterPro" id="IPR043019">
    <property type="entry name" value="GrlR_sf"/>
</dbReference>